<keyword evidence="3" id="KW-1003">Cell membrane</keyword>
<dbReference type="SMART" id="SM00408">
    <property type="entry name" value="IGc2"/>
    <property type="match status" value="2"/>
</dbReference>
<keyword evidence="11 16" id="KW-0472">Membrane</keyword>
<dbReference type="GO" id="GO:0002376">
    <property type="term" value="P:immune system process"/>
    <property type="evidence" value="ECO:0007669"/>
    <property type="project" value="UniProtKB-KW"/>
</dbReference>
<evidence type="ECO:0000256" key="6">
    <source>
        <dbReference type="ARBA" id="ARBA00022729"/>
    </source>
</evidence>
<dbReference type="GO" id="GO:0098797">
    <property type="term" value="C:plasma membrane protein complex"/>
    <property type="evidence" value="ECO:0007669"/>
    <property type="project" value="UniProtKB-ARBA"/>
</dbReference>
<dbReference type="PROSITE" id="PS50835">
    <property type="entry name" value="IG_LIKE"/>
    <property type="match status" value="2"/>
</dbReference>
<dbReference type="InterPro" id="IPR003598">
    <property type="entry name" value="Ig_sub2"/>
</dbReference>
<evidence type="ECO:0000259" key="17">
    <source>
        <dbReference type="PROSITE" id="PS50835"/>
    </source>
</evidence>
<dbReference type="Pfam" id="PF13927">
    <property type="entry name" value="Ig_3"/>
    <property type="match status" value="1"/>
</dbReference>
<accession>A0A6A4TP79</accession>
<evidence type="ECO:0000256" key="10">
    <source>
        <dbReference type="ARBA" id="ARBA00022989"/>
    </source>
</evidence>
<dbReference type="InterPro" id="IPR051427">
    <property type="entry name" value="Nectin/Nectin-like"/>
</dbReference>
<dbReference type="GO" id="GO:0005912">
    <property type="term" value="C:adherens junction"/>
    <property type="evidence" value="ECO:0007669"/>
    <property type="project" value="TreeGrafter"/>
</dbReference>
<protein>
    <recommendedName>
        <fullName evidence="17">Ig-like domain-containing protein</fullName>
    </recommendedName>
</protein>
<evidence type="ECO:0000256" key="3">
    <source>
        <dbReference type="ARBA" id="ARBA00022475"/>
    </source>
</evidence>
<dbReference type="SMART" id="SM00409">
    <property type="entry name" value="IG"/>
    <property type="match status" value="2"/>
</dbReference>
<dbReference type="InterPro" id="IPR036179">
    <property type="entry name" value="Ig-like_dom_sf"/>
</dbReference>
<keyword evidence="12" id="KW-1015">Disulfide bond</keyword>
<dbReference type="InterPro" id="IPR007110">
    <property type="entry name" value="Ig-like_dom"/>
</dbReference>
<evidence type="ECO:0000256" key="7">
    <source>
        <dbReference type="ARBA" id="ARBA00022737"/>
    </source>
</evidence>
<evidence type="ECO:0000256" key="1">
    <source>
        <dbReference type="ARBA" id="ARBA00004251"/>
    </source>
</evidence>
<dbReference type="GO" id="GO:0007157">
    <property type="term" value="P:heterophilic cell-cell adhesion via plasma membrane cell adhesion molecules"/>
    <property type="evidence" value="ECO:0007669"/>
    <property type="project" value="TreeGrafter"/>
</dbReference>
<evidence type="ECO:0000256" key="9">
    <source>
        <dbReference type="ARBA" id="ARBA00022889"/>
    </source>
</evidence>
<evidence type="ECO:0000256" key="8">
    <source>
        <dbReference type="ARBA" id="ARBA00022859"/>
    </source>
</evidence>
<dbReference type="SUPFAM" id="SSF48726">
    <property type="entry name" value="Immunoglobulin"/>
    <property type="match status" value="3"/>
</dbReference>
<dbReference type="Proteomes" id="UP000438429">
    <property type="component" value="Unassembled WGS sequence"/>
</dbReference>
<evidence type="ECO:0000256" key="15">
    <source>
        <dbReference type="SAM" id="MobiDB-lite"/>
    </source>
</evidence>
<feature type="domain" description="Ig-like" evidence="17">
    <location>
        <begin position="409"/>
        <end position="507"/>
    </location>
</feature>
<keyword evidence="13" id="KW-0675">Receptor</keyword>
<feature type="region of interest" description="Disordered" evidence="15">
    <location>
        <begin position="606"/>
        <end position="672"/>
    </location>
</feature>
<proteinExistence type="inferred from homology"/>
<dbReference type="GO" id="GO:0007156">
    <property type="term" value="P:homophilic cell adhesion via plasma membrane adhesion molecules"/>
    <property type="evidence" value="ECO:0007669"/>
    <property type="project" value="TreeGrafter"/>
</dbReference>
<dbReference type="PANTHER" id="PTHR23277">
    <property type="entry name" value="NECTIN-RELATED"/>
    <property type="match status" value="1"/>
</dbReference>
<keyword evidence="5 16" id="KW-0812">Transmembrane</keyword>
<evidence type="ECO:0000256" key="14">
    <source>
        <dbReference type="ARBA" id="ARBA00023180"/>
    </source>
</evidence>
<evidence type="ECO:0000313" key="19">
    <source>
        <dbReference type="Proteomes" id="UP000438429"/>
    </source>
</evidence>
<keyword evidence="4" id="KW-0597">Phosphoprotein</keyword>
<keyword evidence="7" id="KW-0677">Repeat</keyword>
<name>A0A6A4TP79_SCOMX</name>
<evidence type="ECO:0000256" key="16">
    <source>
        <dbReference type="SAM" id="Phobius"/>
    </source>
</evidence>
<dbReference type="InterPro" id="IPR021663">
    <property type="entry name" value="CD3_zeta/IgE_Fc_rcpt_gamma"/>
</dbReference>
<dbReference type="InterPro" id="IPR003599">
    <property type="entry name" value="Ig_sub"/>
</dbReference>
<feature type="compositionally biased region" description="Polar residues" evidence="15">
    <location>
        <begin position="606"/>
        <end position="615"/>
    </location>
</feature>
<dbReference type="InterPro" id="IPR013106">
    <property type="entry name" value="Ig_V-set"/>
</dbReference>
<dbReference type="Pfam" id="PF07686">
    <property type="entry name" value="V-set"/>
    <property type="match status" value="1"/>
</dbReference>
<feature type="domain" description="Ig-like" evidence="17">
    <location>
        <begin position="217"/>
        <end position="324"/>
    </location>
</feature>
<evidence type="ECO:0000256" key="4">
    <source>
        <dbReference type="ARBA" id="ARBA00022553"/>
    </source>
</evidence>
<evidence type="ECO:0000313" key="18">
    <source>
        <dbReference type="EMBL" id="KAF0046669.1"/>
    </source>
</evidence>
<dbReference type="Pfam" id="PF11628">
    <property type="entry name" value="TCR_zetazeta"/>
    <property type="match status" value="1"/>
</dbReference>
<organism evidence="18 19">
    <name type="scientific">Scophthalmus maximus</name>
    <name type="common">Turbot</name>
    <name type="synonym">Psetta maxima</name>
    <dbReference type="NCBI Taxonomy" id="52904"/>
    <lineage>
        <taxon>Eukaryota</taxon>
        <taxon>Metazoa</taxon>
        <taxon>Chordata</taxon>
        <taxon>Craniata</taxon>
        <taxon>Vertebrata</taxon>
        <taxon>Euteleostomi</taxon>
        <taxon>Actinopterygii</taxon>
        <taxon>Neopterygii</taxon>
        <taxon>Teleostei</taxon>
        <taxon>Neoteleostei</taxon>
        <taxon>Acanthomorphata</taxon>
        <taxon>Carangaria</taxon>
        <taxon>Pleuronectiformes</taxon>
        <taxon>Pleuronectoidei</taxon>
        <taxon>Scophthalmidae</taxon>
        <taxon>Scophthalmus</taxon>
    </lineage>
</organism>
<sequence length="700" mass="77513">MLRHEPLRRIDLDVTLSRNATERLFFFFPSSESLVGGWRQRRVVSQLQIGQRATDFLLPQSSLQRVRLFFLPDLHRSNKRSISSATHLRRLRALVAGQGLTMVCFLCAEAIENMITCYVLDGILILYGIVLTVLYCRLRVRRAAATHDDTTRVQPSKRLPISLSFSYHISGSVGAAQAQDSDIVNSSDFIPHRLNATTHVGVFVPCVQGDFVEPPRPDTALRSLAESPTRLPCRYQAADGEKVVQVTWYKDLAEGGKDQIITAHFSDGHTEFGRYSGRVRFESSRPTENSALLIPGTEESDEGGYTCHISTFPNGNFERHIALTVWVLPISSLDPVILTEGQSYRVAAACRAVGRPLPRLSWDTDLSGQSQNRTNEGGSVSSYYSLHPLRSMNGRKLDCLVWHPGLDRPRRISNRLVVQYPPDATISTVSGDWFVGLEKAELACDGGGNPKPQNVTWTWGGGALPDGVSTVGGKLVFGRAVRLNDSGVYECVVENNVGVGKTEIALTVTETSPRKGDLSDDNLLLIIIGAAAAVLVLVLVLVVLLVNRHHRHKNKRLEMALSEKTEEIHSLSRQASFRRLNSVSTDPRVQPEDYALLRVDSRMKNSQTSLDSGLPSSLIPLKAPQEDGVGPREPDLGLGQSREGESPREEEEGREEEEEEDDSSYQISEALSNHFHYSNGVLRPRPHSNAILLHPRGQMI</sequence>
<evidence type="ECO:0000256" key="2">
    <source>
        <dbReference type="ARBA" id="ARBA00007810"/>
    </source>
</evidence>
<evidence type="ECO:0000256" key="11">
    <source>
        <dbReference type="ARBA" id="ARBA00023136"/>
    </source>
</evidence>
<comment type="caution">
    <text evidence="18">The sequence shown here is derived from an EMBL/GenBank/DDBJ whole genome shotgun (WGS) entry which is preliminary data.</text>
</comment>
<comment type="similarity">
    <text evidence="2">Belongs to the nectin family.</text>
</comment>
<keyword evidence="9" id="KW-0130">Cell adhesion</keyword>
<dbReference type="Pfam" id="PF08205">
    <property type="entry name" value="C2-set_2"/>
    <property type="match status" value="1"/>
</dbReference>
<gene>
    <name evidence="18" type="ORF">F2P81_000302</name>
</gene>
<dbReference type="EMBL" id="VEVO01000001">
    <property type="protein sequence ID" value="KAF0046669.1"/>
    <property type="molecule type" value="Genomic_DNA"/>
</dbReference>
<evidence type="ECO:0000256" key="5">
    <source>
        <dbReference type="ARBA" id="ARBA00022692"/>
    </source>
</evidence>
<dbReference type="InterPro" id="IPR013783">
    <property type="entry name" value="Ig-like_fold"/>
</dbReference>
<feature type="compositionally biased region" description="Acidic residues" evidence="15">
    <location>
        <begin position="648"/>
        <end position="663"/>
    </location>
</feature>
<evidence type="ECO:0000256" key="13">
    <source>
        <dbReference type="ARBA" id="ARBA00023170"/>
    </source>
</evidence>
<keyword evidence="10 16" id="KW-1133">Transmembrane helix</keyword>
<keyword evidence="14" id="KW-0325">Glycoprotein</keyword>
<keyword evidence="8" id="KW-0391">Immunity</keyword>
<dbReference type="PANTHER" id="PTHR23277:SF11">
    <property type="entry name" value="NECTIN-4"/>
    <property type="match status" value="1"/>
</dbReference>
<dbReference type="AlphaFoldDB" id="A0A6A4TP79"/>
<reference evidence="18 19" key="1">
    <citation type="submission" date="2019-06" db="EMBL/GenBank/DDBJ databases">
        <title>Draft genomes of female and male turbot (Scophthalmus maximus).</title>
        <authorList>
            <person name="Xu H."/>
            <person name="Xu X.-W."/>
            <person name="Shao C."/>
            <person name="Chen S."/>
        </authorList>
    </citation>
    <scope>NUCLEOTIDE SEQUENCE [LARGE SCALE GENOMIC DNA]</scope>
    <source>
        <strain evidence="18">Ysfricsl-2016a</strain>
        <tissue evidence="18">Blood</tissue>
    </source>
</reference>
<dbReference type="Gene3D" id="2.60.40.10">
    <property type="entry name" value="Immunoglobulins"/>
    <property type="match status" value="3"/>
</dbReference>
<keyword evidence="6" id="KW-0732">Signal</keyword>
<feature type="transmembrane region" description="Helical" evidence="16">
    <location>
        <begin position="523"/>
        <end position="546"/>
    </location>
</feature>
<dbReference type="InterPro" id="IPR013162">
    <property type="entry name" value="CD80_C2-set"/>
</dbReference>
<comment type="subcellular location">
    <subcellularLocation>
        <location evidence="1">Cell membrane</location>
        <topology evidence="1">Single-pass type I membrane protein</topology>
    </subcellularLocation>
</comment>
<evidence type="ECO:0000256" key="12">
    <source>
        <dbReference type="ARBA" id="ARBA00023157"/>
    </source>
</evidence>